<reference evidence="2" key="1">
    <citation type="submission" date="2015-11" db="EMBL/GenBank/DDBJ databases">
        <title>De novo transcriptome assembly of four potential Pierce s Disease insect vectors from Arizona vineyards.</title>
        <authorList>
            <person name="Tassone E.E."/>
        </authorList>
    </citation>
    <scope>NUCLEOTIDE SEQUENCE</scope>
</reference>
<dbReference type="EMBL" id="GECU01025994">
    <property type="protein sequence ID" value="JAS81712.1"/>
    <property type="molecule type" value="Transcribed_RNA"/>
</dbReference>
<feature type="compositionally biased region" description="Low complexity" evidence="1">
    <location>
        <begin position="42"/>
        <end position="62"/>
    </location>
</feature>
<accession>A0A1B6I461</accession>
<dbReference type="AlphaFoldDB" id="A0A1B6I461"/>
<evidence type="ECO:0000313" key="2">
    <source>
        <dbReference type="EMBL" id="JAS81712.1"/>
    </source>
</evidence>
<feature type="region of interest" description="Disordered" evidence="1">
    <location>
        <begin position="1"/>
        <end position="139"/>
    </location>
</feature>
<sequence>PTCCESGEVVNNEGGMAQQAQHPVLSLAQRQSEALAGGQPGTTQAASPQLQTQTPTTLTISTADPNADKCQRQESQANGKAWQVQEEAARQQVPQLTSVNYGKVNPSVPQVMPPPQLQQRGPPPTPLLSMEQWQQNRKN</sequence>
<gene>
    <name evidence="2" type="ORF">g.52402</name>
</gene>
<feature type="non-terminal residue" evidence="2">
    <location>
        <position position="1"/>
    </location>
</feature>
<proteinExistence type="predicted"/>
<feature type="compositionally biased region" description="Pro residues" evidence="1">
    <location>
        <begin position="111"/>
        <end position="126"/>
    </location>
</feature>
<protein>
    <submittedName>
        <fullName evidence="2">Uncharacterized protein</fullName>
    </submittedName>
</protein>
<evidence type="ECO:0000256" key="1">
    <source>
        <dbReference type="SAM" id="MobiDB-lite"/>
    </source>
</evidence>
<name>A0A1B6I461_9HEMI</name>
<organism evidence="2">
    <name type="scientific">Homalodisca liturata</name>
    <dbReference type="NCBI Taxonomy" id="320908"/>
    <lineage>
        <taxon>Eukaryota</taxon>
        <taxon>Metazoa</taxon>
        <taxon>Ecdysozoa</taxon>
        <taxon>Arthropoda</taxon>
        <taxon>Hexapoda</taxon>
        <taxon>Insecta</taxon>
        <taxon>Pterygota</taxon>
        <taxon>Neoptera</taxon>
        <taxon>Paraneoptera</taxon>
        <taxon>Hemiptera</taxon>
        <taxon>Auchenorrhyncha</taxon>
        <taxon>Membracoidea</taxon>
        <taxon>Cicadellidae</taxon>
        <taxon>Cicadellinae</taxon>
        <taxon>Proconiini</taxon>
        <taxon>Homalodisca</taxon>
    </lineage>
</organism>